<keyword evidence="1" id="KW-0808">Transferase</keyword>
<dbReference type="EMBL" id="FWZX01000030">
    <property type="protein sequence ID" value="SMF71541.1"/>
    <property type="molecule type" value="Genomic_DNA"/>
</dbReference>
<protein>
    <submittedName>
        <fullName evidence="1">Glycosyltransferase involved in cell wall bisynthesis</fullName>
    </submittedName>
</protein>
<dbReference type="STRING" id="560819.SAMN05428998_13049"/>
<dbReference type="Gene3D" id="3.40.50.2000">
    <property type="entry name" value="Glycogen Phosphorylase B"/>
    <property type="match status" value="1"/>
</dbReference>
<name>A0A1Y6CK31_9PROT</name>
<proteinExistence type="predicted"/>
<dbReference type="AlphaFoldDB" id="A0A1Y6CK31"/>
<dbReference type="RefSeq" id="WP_085125623.1">
    <property type="nucleotide sequence ID" value="NZ_FWZX01000030.1"/>
</dbReference>
<dbReference type="Proteomes" id="UP000192917">
    <property type="component" value="Unassembled WGS sequence"/>
</dbReference>
<dbReference type="GO" id="GO:0016740">
    <property type="term" value="F:transferase activity"/>
    <property type="evidence" value="ECO:0007669"/>
    <property type="project" value="UniProtKB-KW"/>
</dbReference>
<gene>
    <name evidence="1" type="ORF">SAMN05428998_13049</name>
</gene>
<evidence type="ECO:0000313" key="1">
    <source>
        <dbReference type="EMBL" id="SMF71541.1"/>
    </source>
</evidence>
<dbReference type="SUPFAM" id="SSF53756">
    <property type="entry name" value="UDP-Glycosyltransferase/glycogen phosphorylase"/>
    <property type="match status" value="1"/>
</dbReference>
<organism evidence="1 2">
    <name type="scientific">Tistlia consotensis USBA 355</name>
    <dbReference type="NCBI Taxonomy" id="560819"/>
    <lineage>
        <taxon>Bacteria</taxon>
        <taxon>Pseudomonadati</taxon>
        <taxon>Pseudomonadota</taxon>
        <taxon>Alphaproteobacteria</taxon>
        <taxon>Rhodospirillales</taxon>
        <taxon>Rhodovibrionaceae</taxon>
        <taxon>Tistlia</taxon>
    </lineage>
</organism>
<reference evidence="1 2" key="1">
    <citation type="submission" date="2017-04" db="EMBL/GenBank/DDBJ databases">
        <authorList>
            <person name="Afonso C.L."/>
            <person name="Miller P.J."/>
            <person name="Scott M.A."/>
            <person name="Spackman E."/>
            <person name="Goraichik I."/>
            <person name="Dimitrov K.M."/>
            <person name="Suarez D.L."/>
            <person name="Swayne D.E."/>
        </authorList>
    </citation>
    <scope>NUCLEOTIDE SEQUENCE [LARGE SCALE GENOMIC DNA]</scope>
    <source>
        <strain evidence="1 2">USBA 355</strain>
    </source>
</reference>
<accession>A0A1Y6CK31</accession>
<keyword evidence="2" id="KW-1185">Reference proteome</keyword>
<sequence>MTDQSRAGALNILLPWTLASYIPLNGFHPLYRSLASIEPRDARLLVPGPLSGEQYRQAIVAGLYAPNAVPPTPEWARSGDRHFDFRDYALGHVPSDLLYAGRISADVELHHTAPVTSGTRPFVLQFESFLPVFFPHFQQGGGPDPQRVDAIRRFFGALFETENCLAVTSHIQSSLDQFSDFFRSTKIDAKLVHLRNGIDASFRADAVERAPDRFDFLFINSAHQNPASFALRGGPACLALALDLIREGLPVRFHFRTRRPSDADLTAWGIDPLFVRHQENEGIVWIESYLSERSLGRLMAQSHFLLLPSANLHSVSILSAMLNGTVPVVTDTYGTEAYVTDEVDGVVLTGVRDAAWRQLDAQRLVADDHAAYHALRAPLSRTLSERIRALIGQPERIAALSEAARRRAETVFDGRAFAEGLVELVRARLPGGGSPVGHPPPDIYDVSWGEEWTSDLSPGHFDGPPHPVPLLDTGSGRIFRLRDRHVFVPDARMPETALRHWSELHFATERFETEQAIRKAISADFEVVVEAARIEALRQVALRQAPAGVPAAPPPALPGSIKELVYHGLKTRPTALRVTRTAYRTLRRLGIMQ</sequence>
<evidence type="ECO:0000313" key="2">
    <source>
        <dbReference type="Proteomes" id="UP000192917"/>
    </source>
</evidence>